<organism evidence="1 2">
    <name type="scientific">Rhizobium altiplani</name>
    <dbReference type="NCBI Taxonomy" id="1864509"/>
    <lineage>
        <taxon>Bacteria</taxon>
        <taxon>Pseudomonadati</taxon>
        <taxon>Pseudomonadota</taxon>
        <taxon>Alphaproteobacteria</taxon>
        <taxon>Hyphomicrobiales</taxon>
        <taxon>Rhizobiaceae</taxon>
        <taxon>Rhizobium/Agrobacterium group</taxon>
        <taxon>Rhizobium</taxon>
    </lineage>
</organism>
<evidence type="ECO:0000313" key="2">
    <source>
        <dbReference type="Proteomes" id="UP000068164"/>
    </source>
</evidence>
<dbReference type="Pfam" id="PF09228">
    <property type="entry name" value="Prok-TraM"/>
    <property type="match status" value="1"/>
</dbReference>
<name>A0A109JGW6_9HYPH</name>
<accession>A0A109JGW6</accession>
<reference evidence="1 2" key="1">
    <citation type="submission" date="2015-11" db="EMBL/GenBank/DDBJ databases">
        <title>Draft Genome Sequence of the Strain BR 10423 (Rhizobium sp.) isolated from nodules of Mimosa pudica.</title>
        <authorList>
            <person name="Barauna A.C."/>
            <person name="Zilli J.E."/>
            <person name="Simoes-Araujo J.L."/>
            <person name="Reis V.M."/>
            <person name="James E.K."/>
            <person name="Reis F.B.Jr."/>
            <person name="Rouws L.F."/>
            <person name="Passos S.R."/>
            <person name="Gois S.R."/>
        </authorList>
    </citation>
    <scope>NUCLEOTIDE SEQUENCE [LARGE SCALE GENOMIC DNA]</scope>
    <source>
        <strain evidence="1 2">BR10423</strain>
    </source>
</reference>
<dbReference type="InterPro" id="IPR036336">
    <property type="entry name" value="Tscrpt_rep_TraM_sf"/>
</dbReference>
<gene>
    <name evidence="1" type="ORF">AS026_11910</name>
</gene>
<protein>
    <submittedName>
        <fullName evidence="1">Transcriptional regulator</fullName>
    </submittedName>
</protein>
<evidence type="ECO:0000313" key="1">
    <source>
        <dbReference type="EMBL" id="KWV48676.1"/>
    </source>
</evidence>
<dbReference type="AlphaFoldDB" id="A0A109JGW6"/>
<sequence length="102" mass="11256">MDSEDAALKEKLELRPVFGLTQGLPPADLEALTIDAIRKHRILVDAADKLYQALPEDYREGRATGGAQHLRFIEASIEMHAQMSALNTLLTILGYIPKVSVN</sequence>
<comment type="caution">
    <text evidence="1">The sequence shown here is derived from an EMBL/GenBank/DDBJ whole genome shotgun (WGS) entry which is preliminary data.</text>
</comment>
<dbReference type="EMBL" id="LNCD01000096">
    <property type="protein sequence ID" value="KWV48676.1"/>
    <property type="molecule type" value="Genomic_DNA"/>
</dbReference>
<dbReference type="Gene3D" id="1.10.287.160">
    <property type="entry name" value="HR1 repeat"/>
    <property type="match status" value="1"/>
</dbReference>
<dbReference type="SUPFAM" id="SSF109631">
    <property type="entry name" value="Transcriptional repressor TraM"/>
    <property type="match status" value="1"/>
</dbReference>
<dbReference type="RefSeq" id="WP_028748409.1">
    <property type="nucleotide sequence ID" value="NZ_LNCD01000096.1"/>
</dbReference>
<dbReference type="Proteomes" id="UP000068164">
    <property type="component" value="Unassembled WGS sequence"/>
</dbReference>
<proteinExistence type="predicted"/>
<keyword evidence="2" id="KW-1185">Reference proteome</keyword>
<dbReference type="GO" id="GO:0045892">
    <property type="term" value="P:negative regulation of DNA-templated transcription"/>
    <property type="evidence" value="ECO:0007669"/>
    <property type="project" value="InterPro"/>
</dbReference>
<dbReference type="OrthoDB" id="8246915at2"/>
<dbReference type="InterPro" id="IPR015309">
    <property type="entry name" value="Tscrpt_rep_TraM"/>
</dbReference>